<reference evidence="4" key="1">
    <citation type="submission" date="2023-07" db="EMBL/GenBank/DDBJ databases">
        <authorList>
            <consortium name="AG Swart"/>
            <person name="Singh M."/>
            <person name="Singh A."/>
            <person name="Seah K."/>
            <person name="Emmerich C."/>
        </authorList>
    </citation>
    <scope>NUCLEOTIDE SEQUENCE</scope>
    <source>
        <strain evidence="4">DP1</strain>
    </source>
</reference>
<name>A0AAD1XE45_EUPCR</name>
<feature type="region of interest" description="Disordered" evidence="2">
    <location>
        <begin position="1"/>
        <end position="27"/>
    </location>
</feature>
<accession>A0AAD1XE45</accession>
<feature type="coiled-coil region" evidence="1">
    <location>
        <begin position="41"/>
        <end position="89"/>
    </location>
</feature>
<evidence type="ECO:0000256" key="2">
    <source>
        <dbReference type="SAM" id="MobiDB-lite"/>
    </source>
</evidence>
<evidence type="ECO:0000313" key="5">
    <source>
        <dbReference type="Proteomes" id="UP001295684"/>
    </source>
</evidence>
<keyword evidence="1" id="KW-0175">Coiled coil</keyword>
<sequence length="344" mass="40158">MSDHDQRHSNLFGEYENADGSPEILEKNDEPNIKANIHSVIENYSKQLNEVLAEKSVLTENHEMLCGAINMLESKVLSLQKNLKESQENSYRNNDTLDKLEVELDNKDSMIEICETWKKRFLHDSNQYAHKIILVLQEKQKRDSRKIQALKEMFETHCESSTIKIKQMREEKIRQKKIEDDRKLCKLNNEIHDVEAKVSRKSEENAILQKEFRKVETQIQKLVREHEIYIESIIFRTTPDLYGTRESSDLDSISTEDLSKDCIICNSKGKGDYLKTKIEGVKSDIKQLEATRINLKQELAEECIKPTSKNWEASTFTAFFDNKRIMFILILLSIGLNFTMIFAM</sequence>
<dbReference type="EMBL" id="CAMPGE010012461">
    <property type="protein sequence ID" value="CAI2371230.1"/>
    <property type="molecule type" value="Genomic_DNA"/>
</dbReference>
<evidence type="ECO:0000256" key="3">
    <source>
        <dbReference type="SAM" id="Phobius"/>
    </source>
</evidence>
<keyword evidence="3" id="KW-0812">Transmembrane</keyword>
<organism evidence="4 5">
    <name type="scientific">Euplotes crassus</name>
    <dbReference type="NCBI Taxonomy" id="5936"/>
    <lineage>
        <taxon>Eukaryota</taxon>
        <taxon>Sar</taxon>
        <taxon>Alveolata</taxon>
        <taxon>Ciliophora</taxon>
        <taxon>Intramacronucleata</taxon>
        <taxon>Spirotrichea</taxon>
        <taxon>Hypotrichia</taxon>
        <taxon>Euplotida</taxon>
        <taxon>Euplotidae</taxon>
        <taxon>Moneuplotes</taxon>
    </lineage>
</organism>
<comment type="caution">
    <text evidence="4">The sequence shown here is derived from an EMBL/GenBank/DDBJ whole genome shotgun (WGS) entry which is preliminary data.</text>
</comment>
<protein>
    <submittedName>
        <fullName evidence="4">Uncharacterized protein</fullName>
    </submittedName>
</protein>
<feature type="transmembrane region" description="Helical" evidence="3">
    <location>
        <begin position="325"/>
        <end position="343"/>
    </location>
</feature>
<feature type="coiled-coil region" evidence="1">
    <location>
        <begin position="278"/>
        <end position="305"/>
    </location>
</feature>
<evidence type="ECO:0000313" key="4">
    <source>
        <dbReference type="EMBL" id="CAI2371230.1"/>
    </source>
</evidence>
<keyword evidence="3" id="KW-0472">Membrane</keyword>
<feature type="coiled-coil region" evidence="1">
    <location>
        <begin position="191"/>
        <end position="225"/>
    </location>
</feature>
<evidence type="ECO:0000256" key="1">
    <source>
        <dbReference type="SAM" id="Coils"/>
    </source>
</evidence>
<keyword evidence="5" id="KW-1185">Reference proteome</keyword>
<keyword evidence="3" id="KW-1133">Transmembrane helix</keyword>
<proteinExistence type="predicted"/>
<gene>
    <name evidence="4" type="ORF">ECRASSUSDP1_LOCUS12550</name>
</gene>
<dbReference type="AlphaFoldDB" id="A0AAD1XE45"/>
<dbReference type="Proteomes" id="UP001295684">
    <property type="component" value="Unassembled WGS sequence"/>
</dbReference>